<dbReference type="GeneID" id="17322282"/>
<evidence type="ECO:0000313" key="2">
    <source>
        <dbReference type="Proteomes" id="UP000012073"/>
    </source>
</evidence>
<organism evidence="1 2">
    <name type="scientific">Chondrus crispus</name>
    <name type="common">Carrageen Irish moss</name>
    <name type="synonym">Polymorpha crispa</name>
    <dbReference type="NCBI Taxonomy" id="2769"/>
    <lineage>
        <taxon>Eukaryota</taxon>
        <taxon>Rhodophyta</taxon>
        <taxon>Florideophyceae</taxon>
        <taxon>Rhodymeniophycidae</taxon>
        <taxon>Gigartinales</taxon>
        <taxon>Gigartinaceae</taxon>
        <taxon>Chondrus</taxon>
    </lineage>
</organism>
<sequence length="66" mass="6965">MAEVKLGARIAELGCHGEVETSFLLVCFNSIHPMCINLAEVVIRIGVTPVLGGPFVQLNGALGVFL</sequence>
<dbReference type="EMBL" id="HG001706">
    <property type="protein sequence ID" value="CDF34752.1"/>
    <property type="molecule type" value="Genomic_DNA"/>
</dbReference>
<protein>
    <submittedName>
        <fullName evidence="1">Uncharacterized protein</fullName>
    </submittedName>
</protein>
<accession>R7Q875</accession>
<evidence type="ECO:0000313" key="1">
    <source>
        <dbReference type="EMBL" id="CDF34752.1"/>
    </source>
</evidence>
<dbReference type="Gramene" id="CDF34752">
    <property type="protein sequence ID" value="CDF34752"/>
    <property type="gene ID" value="CHC_T00003667001"/>
</dbReference>
<dbReference type="Proteomes" id="UP000012073">
    <property type="component" value="Unassembled WGS sequence"/>
</dbReference>
<reference evidence="2" key="1">
    <citation type="journal article" date="2013" name="Proc. Natl. Acad. Sci. U.S.A.">
        <title>Genome structure and metabolic features in the red seaweed Chondrus crispus shed light on evolution of the Archaeplastida.</title>
        <authorList>
            <person name="Collen J."/>
            <person name="Porcel B."/>
            <person name="Carre W."/>
            <person name="Ball S.G."/>
            <person name="Chaparro C."/>
            <person name="Tonon T."/>
            <person name="Barbeyron T."/>
            <person name="Michel G."/>
            <person name="Noel B."/>
            <person name="Valentin K."/>
            <person name="Elias M."/>
            <person name="Artiguenave F."/>
            <person name="Arun A."/>
            <person name="Aury J.M."/>
            <person name="Barbosa-Neto J.F."/>
            <person name="Bothwell J.H."/>
            <person name="Bouget F.Y."/>
            <person name="Brillet L."/>
            <person name="Cabello-Hurtado F."/>
            <person name="Capella-Gutierrez S."/>
            <person name="Charrier B."/>
            <person name="Cladiere L."/>
            <person name="Cock J.M."/>
            <person name="Coelho S.M."/>
            <person name="Colleoni C."/>
            <person name="Czjzek M."/>
            <person name="Da Silva C."/>
            <person name="Delage L."/>
            <person name="Denoeud F."/>
            <person name="Deschamps P."/>
            <person name="Dittami S.M."/>
            <person name="Gabaldon T."/>
            <person name="Gachon C.M."/>
            <person name="Groisillier A."/>
            <person name="Herve C."/>
            <person name="Jabbari K."/>
            <person name="Katinka M."/>
            <person name="Kloareg B."/>
            <person name="Kowalczyk N."/>
            <person name="Labadie K."/>
            <person name="Leblanc C."/>
            <person name="Lopez P.J."/>
            <person name="McLachlan D.H."/>
            <person name="Meslet-Cladiere L."/>
            <person name="Moustafa A."/>
            <person name="Nehr Z."/>
            <person name="Nyvall Collen P."/>
            <person name="Panaud O."/>
            <person name="Partensky F."/>
            <person name="Poulain J."/>
            <person name="Rensing S.A."/>
            <person name="Rousvoal S."/>
            <person name="Samson G."/>
            <person name="Symeonidi A."/>
            <person name="Weissenbach J."/>
            <person name="Zambounis A."/>
            <person name="Wincker P."/>
            <person name="Boyen C."/>
        </authorList>
    </citation>
    <scope>NUCLEOTIDE SEQUENCE [LARGE SCALE GENOMIC DNA]</scope>
    <source>
        <strain evidence="2">cv. Stackhouse</strain>
    </source>
</reference>
<dbReference type="RefSeq" id="XP_005714571.1">
    <property type="nucleotide sequence ID" value="XM_005714514.1"/>
</dbReference>
<dbReference type="KEGG" id="ccp:CHC_T00003667001"/>
<name>R7Q875_CHOCR</name>
<keyword evidence="2" id="KW-1185">Reference proteome</keyword>
<gene>
    <name evidence="1" type="ORF">CHC_T00003667001</name>
</gene>
<dbReference type="AlphaFoldDB" id="R7Q875"/>
<proteinExistence type="predicted"/>